<name>A0A2A2HQW5_9EURY</name>
<evidence type="ECO:0000313" key="3">
    <source>
        <dbReference type="Proteomes" id="UP000218164"/>
    </source>
</evidence>
<accession>A0A2A2HQW5</accession>
<dbReference type="Proteomes" id="UP000218164">
    <property type="component" value="Unassembled WGS sequence"/>
</dbReference>
<feature type="region of interest" description="Disordered" evidence="1">
    <location>
        <begin position="1"/>
        <end position="23"/>
    </location>
</feature>
<organism evidence="2 3">
    <name type="scientific">Methanosarcina spelaei</name>
    <dbReference type="NCBI Taxonomy" id="1036679"/>
    <lineage>
        <taxon>Archaea</taxon>
        <taxon>Methanobacteriati</taxon>
        <taxon>Methanobacteriota</taxon>
        <taxon>Stenosarchaea group</taxon>
        <taxon>Methanomicrobia</taxon>
        <taxon>Methanosarcinales</taxon>
        <taxon>Methanosarcinaceae</taxon>
        <taxon>Methanosarcina</taxon>
    </lineage>
</organism>
<dbReference type="EMBL" id="LMVP01000446">
    <property type="protein sequence ID" value="PAV11762.1"/>
    <property type="molecule type" value="Genomic_DNA"/>
</dbReference>
<evidence type="ECO:0000313" key="2">
    <source>
        <dbReference type="EMBL" id="PAV11762.1"/>
    </source>
</evidence>
<evidence type="ECO:0000256" key="1">
    <source>
        <dbReference type="SAM" id="MobiDB-lite"/>
    </source>
</evidence>
<gene>
    <name evidence="2" type="ORF">ASJ81_08965</name>
</gene>
<protein>
    <submittedName>
        <fullName evidence="2">Uncharacterized protein</fullName>
    </submittedName>
</protein>
<keyword evidence="3" id="KW-1185">Reference proteome</keyword>
<reference evidence="2 3" key="1">
    <citation type="journal article" date="2017" name="BMC Genomics">
        <title>Genomic analysis of methanogenic archaea reveals a shift towards energy conservation.</title>
        <authorList>
            <person name="Gilmore S.P."/>
            <person name="Henske J.K."/>
            <person name="Sexton J.A."/>
            <person name="Solomon K.V."/>
            <person name="Seppala S."/>
            <person name="Yoo J.I."/>
            <person name="Huyett L.M."/>
            <person name="Pressman A."/>
            <person name="Cogan J.Z."/>
            <person name="Kivenson V."/>
            <person name="Peng X."/>
            <person name="Tan Y."/>
            <person name="Valentine D.L."/>
            <person name="O'Malley M.A."/>
        </authorList>
    </citation>
    <scope>NUCLEOTIDE SEQUENCE [LARGE SCALE GENOMIC DNA]</scope>
    <source>
        <strain evidence="2 3">MC-15</strain>
    </source>
</reference>
<comment type="caution">
    <text evidence="2">The sequence shown here is derived from an EMBL/GenBank/DDBJ whole genome shotgun (WGS) entry which is preliminary data.</text>
</comment>
<sequence>MLQTTEYIPNTTQKSDKGNNNPNSLIWSEISDRKMKPINYIIVNGYWEVFHPHSKLARYLSEIKGEIKNLDDIIKLWNPKCF</sequence>
<dbReference type="AlphaFoldDB" id="A0A2A2HQW5"/>
<proteinExistence type="predicted"/>